<dbReference type="InterPro" id="IPR004101">
    <property type="entry name" value="Mur_ligase_C"/>
</dbReference>
<gene>
    <name evidence="10" type="primary">murF</name>
    <name evidence="15" type="ORF">KR51_00008890</name>
</gene>
<dbReference type="eggNOG" id="COG0770">
    <property type="taxonomic scope" value="Bacteria"/>
</dbReference>
<keyword evidence="1 10" id="KW-0963">Cytoplasm</keyword>
<evidence type="ECO:0000256" key="11">
    <source>
        <dbReference type="RuleBase" id="RU004136"/>
    </source>
</evidence>
<dbReference type="GO" id="GO:0008766">
    <property type="term" value="F:UDP-N-acetylmuramoylalanyl-D-glutamyl-2,6-diaminopimelate-D-alanyl-D-alanine ligase activity"/>
    <property type="evidence" value="ECO:0007669"/>
    <property type="project" value="RHEA"/>
</dbReference>
<dbReference type="Proteomes" id="UP000016960">
    <property type="component" value="Unassembled WGS sequence"/>
</dbReference>
<comment type="subcellular location">
    <subcellularLocation>
        <location evidence="10 11">Cytoplasm</location>
    </subcellularLocation>
</comment>
<dbReference type="InParanoid" id="U5DRW2"/>
<comment type="function">
    <text evidence="10 11">Involved in cell wall formation. Catalyzes the final step in the synthesis of UDP-N-acetylmuramoyl-pentapeptide, the precursor of murein.</text>
</comment>
<dbReference type="GO" id="GO:0008360">
    <property type="term" value="P:regulation of cell shape"/>
    <property type="evidence" value="ECO:0007669"/>
    <property type="project" value="UniProtKB-KW"/>
</dbReference>
<comment type="pathway">
    <text evidence="10 11">Cell wall biogenesis; peptidoglycan biosynthesis.</text>
</comment>
<dbReference type="EC" id="6.3.2.10" evidence="10 11"/>
<keyword evidence="6 10" id="KW-0133">Cell shape</keyword>
<protein>
    <recommendedName>
        <fullName evidence="10 11">UDP-N-acetylmuramoyl-tripeptide--D-alanyl-D-alanine ligase</fullName>
        <ecNumber evidence="10 11">6.3.2.10</ecNumber>
    </recommendedName>
    <alternativeName>
        <fullName evidence="10">D-alanyl-D-alanine-adding enzyme</fullName>
    </alternativeName>
</protein>
<dbReference type="GO" id="GO:0009252">
    <property type="term" value="P:peptidoglycan biosynthetic process"/>
    <property type="evidence" value="ECO:0007669"/>
    <property type="project" value="UniProtKB-UniRule"/>
</dbReference>
<name>U5DRW2_9CHRO</name>
<evidence type="ECO:0000256" key="3">
    <source>
        <dbReference type="ARBA" id="ARBA00022618"/>
    </source>
</evidence>
<keyword evidence="7 10" id="KW-0573">Peptidoglycan synthesis</keyword>
<keyword evidence="3 10" id="KW-0132">Cell division</keyword>
<dbReference type="InterPro" id="IPR036615">
    <property type="entry name" value="Mur_ligase_C_dom_sf"/>
</dbReference>
<keyword evidence="4 10" id="KW-0547">Nucleotide-binding</keyword>
<dbReference type="PATRIC" id="fig|582515.4.peg.993"/>
<feature type="domain" description="Mur ligase central" evidence="14">
    <location>
        <begin position="114"/>
        <end position="292"/>
    </location>
</feature>
<dbReference type="InterPro" id="IPR051046">
    <property type="entry name" value="MurCDEF_CellWall_CoF430Synth"/>
</dbReference>
<dbReference type="NCBIfam" id="TIGR01143">
    <property type="entry name" value="murF"/>
    <property type="match status" value="1"/>
</dbReference>
<dbReference type="GO" id="GO:0005737">
    <property type="term" value="C:cytoplasm"/>
    <property type="evidence" value="ECO:0007669"/>
    <property type="project" value="UniProtKB-SubCell"/>
</dbReference>
<dbReference type="InterPro" id="IPR005863">
    <property type="entry name" value="UDP-N-AcMur_synth"/>
</dbReference>
<dbReference type="UniPathway" id="UPA00219"/>
<keyword evidence="5 10" id="KW-0067">ATP-binding</keyword>
<dbReference type="SUPFAM" id="SSF53244">
    <property type="entry name" value="MurD-like peptide ligases, peptide-binding domain"/>
    <property type="match status" value="1"/>
</dbReference>
<dbReference type="Pfam" id="PF01225">
    <property type="entry name" value="Mur_ligase"/>
    <property type="match status" value="1"/>
</dbReference>
<comment type="similarity">
    <text evidence="10">Belongs to the MurCDEF family. MurF subfamily.</text>
</comment>
<evidence type="ECO:0000256" key="7">
    <source>
        <dbReference type="ARBA" id="ARBA00022984"/>
    </source>
</evidence>
<evidence type="ECO:0000313" key="16">
    <source>
        <dbReference type="Proteomes" id="UP000016960"/>
    </source>
</evidence>
<dbReference type="PANTHER" id="PTHR43024">
    <property type="entry name" value="UDP-N-ACETYLMURAMOYL-TRIPEPTIDE--D-ALANYL-D-ALANINE LIGASE"/>
    <property type="match status" value="1"/>
</dbReference>
<dbReference type="GO" id="GO:0005524">
    <property type="term" value="F:ATP binding"/>
    <property type="evidence" value="ECO:0007669"/>
    <property type="project" value="UniProtKB-UniRule"/>
</dbReference>
<dbReference type="InterPro" id="IPR035911">
    <property type="entry name" value="MurE/MurF_N"/>
</dbReference>
<dbReference type="Gene3D" id="3.90.190.20">
    <property type="entry name" value="Mur ligase, C-terminal domain"/>
    <property type="match status" value="1"/>
</dbReference>
<evidence type="ECO:0000259" key="14">
    <source>
        <dbReference type="Pfam" id="PF08245"/>
    </source>
</evidence>
<keyword evidence="16" id="KW-1185">Reference proteome</keyword>
<evidence type="ECO:0000256" key="6">
    <source>
        <dbReference type="ARBA" id="ARBA00022960"/>
    </source>
</evidence>
<reference evidence="15 16" key="1">
    <citation type="submission" date="2013-05" db="EMBL/GenBank/DDBJ databases">
        <title>Draft genome sequence of Rubidibacter lacunae KORDI 51-2.</title>
        <authorList>
            <person name="Choi D.H."/>
            <person name="Noh J.H."/>
            <person name="Kwon K.-K."/>
            <person name="Lee J.-H."/>
            <person name="Ryu J.-Y."/>
        </authorList>
    </citation>
    <scope>NUCLEOTIDE SEQUENCE [LARGE SCALE GENOMIC DNA]</scope>
    <source>
        <strain evidence="15 16">KORDI 51-2</strain>
    </source>
</reference>
<dbReference type="AlphaFoldDB" id="U5DRW2"/>
<accession>U5DRW2</accession>
<comment type="catalytic activity">
    <reaction evidence="10 11">
        <text>D-alanyl-D-alanine + UDP-N-acetyl-alpha-D-muramoyl-L-alanyl-gamma-D-glutamyl-meso-2,6-diaminopimelate + ATP = UDP-N-acetyl-alpha-D-muramoyl-L-alanyl-gamma-D-glutamyl-meso-2,6-diaminopimeloyl-D-alanyl-D-alanine + ADP + phosphate + H(+)</text>
        <dbReference type="Rhea" id="RHEA:28374"/>
        <dbReference type="ChEBI" id="CHEBI:15378"/>
        <dbReference type="ChEBI" id="CHEBI:30616"/>
        <dbReference type="ChEBI" id="CHEBI:43474"/>
        <dbReference type="ChEBI" id="CHEBI:57822"/>
        <dbReference type="ChEBI" id="CHEBI:61386"/>
        <dbReference type="ChEBI" id="CHEBI:83905"/>
        <dbReference type="ChEBI" id="CHEBI:456216"/>
        <dbReference type="EC" id="6.3.2.10"/>
    </reaction>
</comment>
<sequence length="453" mass="48033">MTPKIDLARLSKIIGAMPSDMLRARQEIPVTDISTDTRALGPGSVFVALSGDRFDGHDFVGRAAARGAIAAVVARSVAGVPADLLQLQVSDTLAAYQAIAQWWRQQMAIPVIGVTGSVGKTTTKELIAAVLGTRGPVLKTQANFNNEIGVPKTLLKIDTTHRFAVVEMAMRARGEIALLAQIAQPTIGVITNVGTAHIGRLGSREAIAQAKCELLAEMPPTGLAVLNADDRRLLATADEVWQGETLTFGLEAGDLRGEYIAPDVLRVDGMSLPLPLPGHHNARNYLSALAVAKVLDIDWAPLQAGLTVELPDGRSRRLELAGDVLVLDESYNAGPEATIASLQLLAETPGKRRLAVLGTMKELGDRAAALHAQVGEAVAATGIDLLFVLADEPVAEQIAVNARGVPSECFGERAKLVERLLRVVQPGDRVLFKASHSVGLDRAIAEFSKALDQ</sequence>
<dbReference type="Gene3D" id="3.40.1190.10">
    <property type="entry name" value="Mur-like, catalytic domain"/>
    <property type="match status" value="1"/>
</dbReference>
<evidence type="ECO:0000256" key="9">
    <source>
        <dbReference type="ARBA" id="ARBA00023316"/>
    </source>
</evidence>
<evidence type="ECO:0000256" key="10">
    <source>
        <dbReference type="HAMAP-Rule" id="MF_02019"/>
    </source>
</evidence>
<keyword evidence="8 10" id="KW-0131">Cell cycle</keyword>
<dbReference type="RefSeq" id="WP_022605068.1">
    <property type="nucleotide sequence ID" value="NZ_ASSJ01000020.1"/>
</dbReference>
<dbReference type="GO" id="GO:0051301">
    <property type="term" value="P:cell division"/>
    <property type="evidence" value="ECO:0007669"/>
    <property type="project" value="UniProtKB-KW"/>
</dbReference>
<dbReference type="HAMAP" id="MF_02019">
    <property type="entry name" value="MurF"/>
    <property type="match status" value="1"/>
</dbReference>
<dbReference type="InterPro" id="IPR013221">
    <property type="entry name" value="Mur_ligase_cen"/>
</dbReference>
<dbReference type="InterPro" id="IPR000713">
    <property type="entry name" value="Mur_ligase_N"/>
</dbReference>
<evidence type="ECO:0000256" key="1">
    <source>
        <dbReference type="ARBA" id="ARBA00022490"/>
    </source>
</evidence>
<evidence type="ECO:0000259" key="12">
    <source>
        <dbReference type="Pfam" id="PF01225"/>
    </source>
</evidence>
<evidence type="ECO:0000259" key="13">
    <source>
        <dbReference type="Pfam" id="PF02875"/>
    </source>
</evidence>
<dbReference type="EMBL" id="ASSJ01000020">
    <property type="protein sequence ID" value="ERN42425.1"/>
    <property type="molecule type" value="Genomic_DNA"/>
</dbReference>
<proteinExistence type="inferred from homology"/>
<dbReference type="STRING" id="582515.KR51_00008890"/>
<evidence type="ECO:0000256" key="4">
    <source>
        <dbReference type="ARBA" id="ARBA00022741"/>
    </source>
</evidence>
<evidence type="ECO:0000256" key="8">
    <source>
        <dbReference type="ARBA" id="ARBA00023306"/>
    </source>
</evidence>
<feature type="domain" description="Mur ligase C-terminal" evidence="13">
    <location>
        <begin position="316"/>
        <end position="435"/>
    </location>
</feature>
<evidence type="ECO:0000256" key="5">
    <source>
        <dbReference type="ARBA" id="ARBA00022840"/>
    </source>
</evidence>
<dbReference type="PANTHER" id="PTHR43024:SF1">
    <property type="entry name" value="UDP-N-ACETYLMURAMOYL-TRIPEPTIDE--D-ALANYL-D-ALANINE LIGASE"/>
    <property type="match status" value="1"/>
</dbReference>
<keyword evidence="2 10" id="KW-0436">Ligase</keyword>
<dbReference type="Gene3D" id="3.40.1390.10">
    <property type="entry name" value="MurE/MurF, N-terminal domain"/>
    <property type="match status" value="1"/>
</dbReference>
<feature type="binding site" evidence="10">
    <location>
        <begin position="116"/>
        <end position="122"/>
    </location>
    <ligand>
        <name>ATP</name>
        <dbReference type="ChEBI" id="CHEBI:30616"/>
    </ligand>
</feature>
<dbReference type="GO" id="GO:0047480">
    <property type="term" value="F:UDP-N-acetylmuramoyl-tripeptide-D-alanyl-D-alanine ligase activity"/>
    <property type="evidence" value="ECO:0007669"/>
    <property type="project" value="UniProtKB-UniRule"/>
</dbReference>
<feature type="domain" description="Mur ligase N-terminal catalytic" evidence="12">
    <location>
        <begin position="31"/>
        <end position="83"/>
    </location>
</feature>
<dbReference type="SUPFAM" id="SSF63418">
    <property type="entry name" value="MurE/MurF N-terminal domain"/>
    <property type="match status" value="1"/>
</dbReference>
<comment type="caution">
    <text evidence="15">The sequence shown here is derived from an EMBL/GenBank/DDBJ whole genome shotgun (WGS) entry which is preliminary data.</text>
</comment>
<dbReference type="Pfam" id="PF02875">
    <property type="entry name" value="Mur_ligase_C"/>
    <property type="match status" value="1"/>
</dbReference>
<dbReference type="Pfam" id="PF08245">
    <property type="entry name" value="Mur_ligase_M"/>
    <property type="match status" value="1"/>
</dbReference>
<evidence type="ECO:0000256" key="2">
    <source>
        <dbReference type="ARBA" id="ARBA00022598"/>
    </source>
</evidence>
<dbReference type="FunCoup" id="U5DRW2">
    <property type="interactions" value="289"/>
</dbReference>
<evidence type="ECO:0000313" key="15">
    <source>
        <dbReference type="EMBL" id="ERN42425.1"/>
    </source>
</evidence>
<keyword evidence="9 10" id="KW-0961">Cell wall biogenesis/degradation</keyword>
<dbReference type="GO" id="GO:0071555">
    <property type="term" value="P:cell wall organization"/>
    <property type="evidence" value="ECO:0007669"/>
    <property type="project" value="UniProtKB-KW"/>
</dbReference>
<dbReference type="SUPFAM" id="SSF53623">
    <property type="entry name" value="MurD-like peptide ligases, catalytic domain"/>
    <property type="match status" value="1"/>
</dbReference>
<organism evidence="15 16">
    <name type="scientific">Rubidibacter lacunae KORDI 51-2</name>
    <dbReference type="NCBI Taxonomy" id="582515"/>
    <lineage>
        <taxon>Bacteria</taxon>
        <taxon>Bacillati</taxon>
        <taxon>Cyanobacteriota</taxon>
        <taxon>Cyanophyceae</taxon>
        <taxon>Oscillatoriophycideae</taxon>
        <taxon>Chroococcales</taxon>
        <taxon>Aphanothecaceae</taxon>
        <taxon>Rubidibacter</taxon>
    </lineage>
</organism>
<dbReference type="InterPro" id="IPR036565">
    <property type="entry name" value="Mur-like_cat_sf"/>
</dbReference>